<accession>A0AAN9QWG1</accession>
<dbReference type="EMBL" id="JAYMYR010000007">
    <property type="protein sequence ID" value="KAK7352955.1"/>
    <property type="molecule type" value="Genomic_DNA"/>
</dbReference>
<proteinExistence type="predicted"/>
<evidence type="ECO:0000313" key="2">
    <source>
        <dbReference type="Proteomes" id="UP001374584"/>
    </source>
</evidence>
<name>A0AAN9QWG1_PHACN</name>
<dbReference type="Proteomes" id="UP001374584">
    <property type="component" value="Unassembled WGS sequence"/>
</dbReference>
<dbReference type="AlphaFoldDB" id="A0AAN9QWG1"/>
<gene>
    <name evidence="1" type="ORF">VNO80_18387</name>
</gene>
<comment type="caution">
    <text evidence="1">The sequence shown here is derived from an EMBL/GenBank/DDBJ whole genome shotgun (WGS) entry which is preliminary data.</text>
</comment>
<reference evidence="1 2" key="1">
    <citation type="submission" date="2024-01" db="EMBL/GenBank/DDBJ databases">
        <title>The genomes of 5 underutilized Papilionoideae crops provide insights into root nodulation and disease resistanc.</title>
        <authorList>
            <person name="Jiang F."/>
        </authorList>
    </citation>
    <scope>NUCLEOTIDE SEQUENCE [LARGE SCALE GENOMIC DNA]</scope>
    <source>
        <strain evidence="1">JINMINGXINNONG_FW02</strain>
        <tissue evidence="1">Leaves</tissue>
    </source>
</reference>
<keyword evidence="2" id="KW-1185">Reference proteome</keyword>
<protein>
    <submittedName>
        <fullName evidence="1">Uncharacterized protein</fullName>
    </submittedName>
</protein>
<evidence type="ECO:0000313" key="1">
    <source>
        <dbReference type="EMBL" id="KAK7352955.1"/>
    </source>
</evidence>
<organism evidence="1 2">
    <name type="scientific">Phaseolus coccineus</name>
    <name type="common">Scarlet runner bean</name>
    <name type="synonym">Phaseolus multiflorus</name>
    <dbReference type="NCBI Taxonomy" id="3886"/>
    <lineage>
        <taxon>Eukaryota</taxon>
        <taxon>Viridiplantae</taxon>
        <taxon>Streptophyta</taxon>
        <taxon>Embryophyta</taxon>
        <taxon>Tracheophyta</taxon>
        <taxon>Spermatophyta</taxon>
        <taxon>Magnoliopsida</taxon>
        <taxon>eudicotyledons</taxon>
        <taxon>Gunneridae</taxon>
        <taxon>Pentapetalae</taxon>
        <taxon>rosids</taxon>
        <taxon>fabids</taxon>
        <taxon>Fabales</taxon>
        <taxon>Fabaceae</taxon>
        <taxon>Papilionoideae</taxon>
        <taxon>50 kb inversion clade</taxon>
        <taxon>NPAAA clade</taxon>
        <taxon>indigoferoid/millettioid clade</taxon>
        <taxon>Phaseoleae</taxon>
        <taxon>Phaseolus</taxon>
    </lineage>
</organism>
<sequence length="143" mass="16223">MHCTKEHTQSNLSLSLSVMFFWEGTNLPLGEAVNSRPRFPSLKKSTPTGFTVYENYHTVIRGYCQGKFGVVHVLIPSAPDSTNNSNPLNCGVQQTSFGFLDIRERYRIEKRGEEKRREEKIQTPIPASLNISLYLNPSLEFVS</sequence>